<evidence type="ECO:0000313" key="2">
    <source>
        <dbReference type="Proteomes" id="UP001165367"/>
    </source>
</evidence>
<organism evidence="1 2">
    <name type="scientific">Terrimonas ginsenosidimutans</name>
    <dbReference type="NCBI Taxonomy" id="2908004"/>
    <lineage>
        <taxon>Bacteria</taxon>
        <taxon>Pseudomonadati</taxon>
        <taxon>Bacteroidota</taxon>
        <taxon>Chitinophagia</taxon>
        <taxon>Chitinophagales</taxon>
        <taxon>Chitinophagaceae</taxon>
        <taxon>Terrimonas</taxon>
    </lineage>
</organism>
<protein>
    <submittedName>
        <fullName evidence="1">Uncharacterized protein</fullName>
    </submittedName>
</protein>
<dbReference type="Proteomes" id="UP001165367">
    <property type="component" value="Unassembled WGS sequence"/>
</dbReference>
<sequence length="87" mass="10431">MTFQQFNRLTPTEKEIAMWYIGVPVADRFDKIYRYLLFQLDAFYIEIAYAVNLNVITRLTAFDNTDQLEPYLENIQIDLNWEDNQAN</sequence>
<dbReference type="EMBL" id="JAKLTR010000003">
    <property type="protein sequence ID" value="MCG2614045.1"/>
    <property type="molecule type" value="Genomic_DNA"/>
</dbReference>
<proteinExistence type="predicted"/>
<evidence type="ECO:0000313" key="1">
    <source>
        <dbReference type="EMBL" id="MCG2614045.1"/>
    </source>
</evidence>
<reference evidence="1" key="1">
    <citation type="submission" date="2022-01" db="EMBL/GenBank/DDBJ databases">
        <authorList>
            <person name="Jo J.-H."/>
            <person name="Im W.-T."/>
        </authorList>
    </citation>
    <scope>NUCLEOTIDE SEQUENCE</scope>
    <source>
        <strain evidence="1">NA20</strain>
    </source>
</reference>
<name>A0ABS9KNY4_9BACT</name>
<comment type="caution">
    <text evidence="1">The sequence shown here is derived from an EMBL/GenBank/DDBJ whole genome shotgun (WGS) entry which is preliminary data.</text>
</comment>
<dbReference type="RefSeq" id="WP_237870076.1">
    <property type="nucleotide sequence ID" value="NZ_JAKLTR010000003.1"/>
</dbReference>
<gene>
    <name evidence="1" type="ORF">LZZ85_07120</name>
</gene>
<accession>A0ABS9KNY4</accession>
<keyword evidence="2" id="KW-1185">Reference proteome</keyword>